<feature type="transmembrane region" description="Helical" evidence="1">
    <location>
        <begin position="94"/>
        <end position="120"/>
    </location>
</feature>
<proteinExistence type="predicted"/>
<keyword evidence="3" id="KW-1185">Reference proteome</keyword>
<organism evidence="2 3">
    <name type="scientific">Haematococcus lacustris</name>
    <name type="common">Green alga</name>
    <name type="synonym">Haematococcus pluvialis</name>
    <dbReference type="NCBI Taxonomy" id="44745"/>
    <lineage>
        <taxon>Eukaryota</taxon>
        <taxon>Viridiplantae</taxon>
        <taxon>Chlorophyta</taxon>
        <taxon>core chlorophytes</taxon>
        <taxon>Chlorophyceae</taxon>
        <taxon>CS clade</taxon>
        <taxon>Chlamydomonadales</taxon>
        <taxon>Haematococcaceae</taxon>
        <taxon>Haematococcus</taxon>
    </lineage>
</organism>
<accession>A0A699YDB9</accession>
<dbReference type="EMBL" id="BLLF01000092">
    <property type="protein sequence ID" value="GFH07401.1"/>
    <property type="molecule type" value="Genomic_DNA"/>
</dbReference>
<dbReference type="AlphaFoldDB" id="A0A699YDB9"/>
<feature type="transmembrane region" description="Helical" evidence="1">
    <location>
        <begin position="39"/>
        <end position="60"/>
    </location>
</feature>
<reference evidence="2 3" key="1">
    <citation type="submission" date="2020-02" db="EMBL/GenBank/DDBJ databases">
        <title>Draft genome sequence of Haematococcus lacustris strain NIES-144.</title>
        <authorList>
            <person name="Morimoto D."/>
            <person name="Nakagawa S."/>
            <person name="Yoshida T."/>
            <person name="Sawayama S."/>
        </authorList>
    </citation>
    <scope>NUCLEOTIDE SEQUENCE [LARGE SCALE GENOMIC DNA]</scope>
    <source>
        <strain evidence="2 3">NIES-144</strain>
    </source>
</reference>
<comment type="caution">
    <text evidence="2">The sequence shown here is derived from an EMBL/GenBank/DDBJ whole genome shotgun (WGS) entry which is preliminary data.</text>
</comment>
<dbReference type="PANTHER" id="PTHR31600">
    <property type="entry name" value="TINY MACROCYSTS PROTEIN B-RELATED"/>
    <property type="match status" value="1"/>
</dbReference>
<evidence type="ECO:0000313" key="2">
    <source>
        <dbReference type="EMBL" id="GFH07401.1"/>
    </source>
</evidence>
<dbReference type="PANTHER" id="PTHR31600:SF2">
    <property type="entry name" value="GAMETE ENRICHED GENE 10 PROTEIN-RELATED"/>
    <property type="match status" value="1"/>
</dbReference>
<gene>
    <name evidence="2" type="ORF">HaLaN_02195</name>
</gene>
<dbReference type="InterPro" id="IPR052994">
    <property type="entry name" value="Tiny_macrocysts_regulators"/>
</dbReference>
<feature type="transmembrane region" description="Helical" evidence="1">
    <location>
        <begin position="140"/>
        <end position="159"/>
    </location>
</feature>
<keyword evidence="1" id="KW-0812">Transmembrane</keyword>
<keyword evidence="1" id="KW-1133">Transmembrane helix</keyword>
<keyword evidence="1" id="KW-0472">Membrane</keyword>
<sequence>MQRIGESRWRPLELCYWPDQGALPAKGKEYPGLGYKRDVSYGLAVFKLFADFLQLFLLMVTPKYGFDIKSNSKGWQIASVIGLNDFFAARGLTFFLAFLYVFVILLVGVVAMSIWVAWSFRSNRFDQVWPIVLLRWFSNIFFQVLDVASLSLFLITLNCQYFDVPPERQYHNVEFGVGNQ</sequence>
<protein>
    <submittedName>
        <fullName evidence="2">Tiny macrocysts protein B</fullName>
    </submittedName>
</protein>
<dbReference type="Proteomes" id="UP000485058">
    <property type="component" value="Unassembled WGS sequence"/>
</dbReference>
<evidence type="ECO:0000313" key="3">
    <source>
        <dbReference type="Proteomes" id="UP000485058"/>
    </source>
</evidence>
<evidence type="ECO:0000256" key="1">
    <source>
        <dbReference type="SAM" id="Phobius"/>
    </source>
</evidence>
<name>A0A699YDB9_HAELA</name>